<feature type="transmembrane region" description="Helical" evidence="2">
    <location>
        <begin position="138"/>
        <end position="158"/>
    </location>
</feature>
<evidence type="ECO:0008006" key="5">
    <source>
        <dbReference type="Google" id="ProtNLM"/>
    </source>
</evidence>
<comment type="caution">
    <text evidence="3">The sequence shown here is derived from an EMBL/GenBank/DDBJ whole genome shotgun (WGS) entry which is preliminary data.</text>
</comment>
<name>E7S131_9BURK</name>
<evidence type="ECO:0000313" key="4">
    <source>
        <dbReference type="Proteomes" id="UP000011021"/>
    </source>
</evidence>
<dbReference type="Proteomes" id="UP000011021">
    <property type="component" value="Unassembled WGS sequence"/>
</dbReference>
<gene>
    <name evidence="3" type="ORF">HMPREF0551_2583</name>
</gene>
<reference evidence="3 4" key="1">
    <citation type="submission" date="2010-12" db="EMBL/GenBank/DDBJ databases">
        <authorList>
            <person name="Muzny D."/>
            <person name="Qin X."/>
            <person name="Deng J."/>
            <person name="Jiang H."/>
            <person name="Liu Y."/>
            <person name="Qu J."/>
            <person name="Song X.-Z."/>
            <person name="Zhang L."/>
            <person name="Thornton R."/>
            <person name="Coyle M."/>
            <person name="Francisco L."/>
            <person name="Jackson L."/>
            <person name="Javaid M."/>
            <person name="Korchina V."/>
            <person name="Kovar C."/>
            <person name="Mata R."/>
            <person name="Mathew T."/>
            <person name="Ngo R."/>
            <person name="Nguyen L."/>
            <person name="Nguyen N."/>
            <person name="Okwuonu G."/>
            <person name="Ongeri F."/>
            <person name="Pham C."/>
            <person name="Simmons D."/>
            <person name="Wilczek-Boney K."/>
            <person name="Hale W."/>
            <person name="Jakkamsetti A."/>
            <person name="Pham P."/>
            <person name="Ruth R."/>
            <person name="San Lucas F."/>
            <person name="Warren J."/>
            <person name="Zhang J."/>
            <person name="Zhao Z."/>
            <person name="Zhou C."/>
            <person name="Zhu D."/>
            <person name="Lee S."/>
            <person name="Bess C."/>
            <person name="Blankenburg K."/>
            <person name="Forbes L."/>
            <person name="Fu Q."/>
            <person name="Gubbala S."/>
            <person name="Hirani K."/>
            <person name="Jayaseelan J.C."/>
            <person name="Lara F."/>
            <person name="Munidasa M."/>
            <person name="Palculict T."/>
            <person name="Patil S."/>
            <person name="Pu L.-L."/>
            <person name="Saada N."/>
            <person name="Tang L."/>
            <person name="Weissenberger G."/>
            <person name="Zhu Y."/>
            <person name="Hemphill L."/>
            <person name="Shang Y."/>
            <person name="Youmans B."/>
            <person name="Ayvaz T."/>
            <person name="Ross M."/>
            <person name="Santibanez J."/>
            <person name="Aqrawi P."/>
            <person name="Gross S."/>
            <person name="Joshi V."/>
            <person name="Fowler G."/>
            <person name="Nazareth L."/>
            <person name="Reid J."/>
            <person name="Worley K."/>
            <person name="Petrosino J."/>
            <person name="Highlander S."/>
            <person name="Gibbs R."/>
        </authorList>
    </citation>
    <scope>NUCLEOTIDE SEQUENCE [LARGE SCALE GENOMIC DNA]</scope>
    <source>
        <strain evidence="3 4">ATCC 51599</strain>
    </source>
</reference>
<organism evidence="3 4">
    <name type="scientific">Lautropia mirabilis ATCC 51599</name>
    <dbReference type="NCBI Taxonomy" id="887898"/>
    <lineage>
        <taxon>Bacteria</taxon>
        <taxon>Pseudomonadati</taxon>
        <taxon>Pseudomonadota</taxon>
        <taxon>Betaproteobacteria</taxon>
        <taxon>Burkholderiales</taxon>
        <taxon>Burkholderiaceae</taxon>
        <taxon>Lautropia</taxon>
    </lineage>
</organism>
<evidence type="ECO:0000256" key="1">
    <source>
        <dbReference type="SAM" id="Coils"/>
    </source>
</evidence>
<dbReference type="NCBIfam" id="NF033916">
    <property type="entry name" value="antiphage_ZorA_3"/>
    <property type="match status" value="1"/>
</dbReference>
<dbReference type="HOGENOM" id="CLU_022865_0_0_4"/>
<keyword evidence="2" id="KW-0472">Membrane</keyword>
<dbReference type="EMBL" id="AEQP01000024">
    <property type="protein sequence ID" value="EFV93687.1"/>
    <property type="molecule type" value="Genomic_DNA"/>
</dbReference>
<keyword evidence="1" id="KW-0175">Coiled coil</keyword>
<proteinExistence type="predicted"/>
<feature type="transmembrane region" description="Helical" evidence="2">
    <location>
        <begin position="184"/>
        <end position="206"/>
    </location>
</feature>
<dbReference type="STRING" id="887898.HMPREF0551_2583"/>
<dbReference type="AlphaFoldDB" id="E7S131"/>
<feature type="coiled-coil region" evidence="1">
    <location>
        <begin position="359"/>
        <end position="408"/>
    </location>
</feature>
<keyword evidence="4" id="KW-1185">Reference proteome</keyword>
<dbReference type="eggNOG" id="COG1196">
    <property type="taxonomic scope" value="Bacteria"/>
</dbReference>
<dbReference type="RefSeq" id="WP_005675056.1">
    <property type="nucleotide sequence ID" value="NZ_CP146288.1"/>
</dbReference>
<feature type="coiled-coil region" evidence="1">
    <location>
        <begin position="263"/>
        <end position="290"/>
    </location>
</feature>
<accession>E7S131</accession>
<evidence type="ECO:0000313" key="3">
    <source>
        <dbReference type="EMBL" id="EFV93687.1"/>
    </source>
</evidence>
<evidence type="ECO:0000256" key="2">
    <source>
        <dbReference type="SAM" id="Phobius"/>
    </source>
</evidence>
<feature type="transmembrane region" description="Helical" evidence="2">
    <location>
        <begin position="15"/>
        <end position="35"/>
    </location>
</feature>
<keyword evidence="2" id="KW-0812">Transmembrane</keyword>
<protein>
    <recommendedName>
        <fullName evidence="5">MotA/TolQ/ExbB proton channel domain-containing protein</fullName>
    </recommendedName>
</protein>
<sequence>MNVPLERLMSFPTPLLVVGGVLLFLVATFLVFFLVRGGFVWWRLFQLQRAFARLKSGGGSSTGPDSCRAVSELDKAFARDRHLLHLWKEYRESLHEQRAVQDGQDVVTALRATMLAEMYFNGQSVVDGRLRTEFFKHLPGLLTGIGIIGTFTGLIGGLESFHVSEDADTVRGSLSGLMNEVGEAFLVSASAIGAAMLVTFLEKLLLSSLYRRIEKIAQDIDACFVAGAGEEYLSRLVRASEDSASQSKILKDALVNELGTLLRELTKQQIESSQQQQQRLLEDMKASARENNQALGDAINGVFREPLEKIAGAVQVASGEQSAMTTTMLQDVMSQFSARLNELFGGQISGLNELNQQTARSMQEAVSTLQALVQNIEATSGRASDDMAKRFAEAIAQMEKRQQAMNEQSEAFIGQIRALVSQSTAETNEKLRETLAAIGTTMREVMNSLSESQDQVAESVRKREETMVSRTESAVRSLSDSVDSVIQKMAEISTQIAQSINKLEGVTTTSIGKMESSAGLLAAASLDFAKAGSGVAGVLEKATTASSGLTEASSAFQDSAASVKSALQDYRLQRDAMAAMTTELKATVEAARREASLTTDIVSRIEQSAQGLGRAQLAANEYLNGLNEVLGGAQGAFAASIRKTLDTANVDFHKKLSDAVNLLSAAVSELEASLASVGASTPPGKSVGRS</sequence>
<keyword evidence="2" id="KW-1133">Transmembrane helix</keyword>